<evidence type="ECO:0000313" key="2">
    <source>
        <dbReference type="Proteomes" id="UP001147733"/>
    </source>
</evidence>
<comment type="caution">
    <text evidence="1">The sequence shown here is derived from an EMBL/GenBank/DDBJ whole genome shotgun (WGS) entry which is preliminary data.</text>
</comment>
<accession>A0A9W9TGA8</accession>
<dbReference type="GeneID" id="81388572"/>
<evidence type="ECO:0000313" key="1">
    <source>
        <dbReference type="EMBL" id="KAJ5221613.1"/>
    </source>
</evidence>
<dbReference type="AlphaFoldDB" id="A0A9W9TGA8"/>
<dbReference type="EMBL" id="JAPQKT010000009">
    <property type="protein sequence ID" value="KAJ5221613.1"/>
    <property type="molecule type" value="Genomic_DNA"/>
</dbReference>
<protein>
    <submittedName>
        <fullName evidence="1">AMP-binding enzyme</fullName>
    </submittedName>
</protein>
<dbReference type="RefSeq" id="XP_056496536.1">
    <property type="nucleotide sequence ID" value="XM_056649405.1"/>
</dbReference>
<reference evidence="1" key="2">
    <citation type="journal article" date="2023" name="IMA Fungus">
        <title>Comparative genomic study of the Penicillium genus elucidates a diverse pangenome and 15 lateral gene transfer events.</title>
        <authorList>
            <person name="Petersen C."/>
            <person name="Sorensen T."/>
            <person name="Nielsen M.R."/>
            <person name="Sondergaard T.E."/>
            <person name="Sorensen J.L."/>
            <person name="Fitzpatrick D.A."/>
            <person name="Frisvad J.C."/>
            <person name="Nielsen K.L."/>
        </authorList>
    </citation>
    <scope>NUCLEOTIDE SEQUENCE</scope>
    <source>
        <strain evidence="1">IBT 23319</strain>
    </source>
</reference>
<gene>
    <name evidence="1" type="ORF">N7469_010500</name>
</gene>
<proteinExistence type="predicted"/>
<sequence>MLVMTITPDVQTKLLDAESCGLYLQAVELKISASVALKEAPRVQAIAVPDNGVFMNEAPASNYTYPRTLE</sequence>
<keyword evidence="2" id="KW-1185">Reference proteome</keyword>
<dbReference type="Proteomes" id="UP001147733">
    <property type="component" value="Unassembled WGS sequence"/>
</dbReference>
<organism evidence="1 2">
    <name type="scientific">Penicillium citrinum</name>
    <dbReference type="NCBI Taxonomy" id="5077"/>
    <lineage>
        <taxon>Eukaryota</taxon>
        <taxon>Fungi</taxon>
        <taxon>Dikarya</taxon>
        <taxon>Ascomycota</taxon>
        <taxon>Pezizomycotina</taxon>
        <taxon>Eurotiomycetes</taxon>
        <taxon>Eurotiomycetidae</taxon>
        <taxon>Eurotiales</taxon>
        <taxon>Aspergillaceae</taxon>
        <taxon>Penicillium</taxon>
    </lineage>
</organism>
<reference evidence="1" key="1">
    <citation type="submission" date="2022-11" db="EMBL/GenBank/DDBJ databases">
        <authorList>
            <person name="Petersen C."/>
        </authorList>
    </citation>
    <scope>NUCLEOTIDE SEQUENCE</scope>
    <source>
        <strain evidence="1">IBT 23319</strain>
    </source>
</reference>
<dbReference type="OrthoDB" id="429813at2759"/>
<name>A0A9W9TGA8_PENCI</name>